<dbReference type="RefSeq" id="WP_149109685.1">
    <property type="nucleotide sequence ID" value="NZ_CP042425.1"/>
</dbReference>
<dbReference type="InterPro" id="IPR052511">
    <property type="entry name" value="ATP-dep_Helicase"/>
</dbReference>
<dbReference type="InterPro" id="IPR011335">
    <property type="entry name" value="Restrct_endonuc-II-like"/>
</dbReference>
<sequence length="1720" mass="193685">MDIFDFRGKLIGDYAGYTRSFLAVREPRLRGFVNEQLDAGVLWPEPLIQLNPSFESGDGIEELAATGVLHPECRHVFRIKSDGDPQGRPLKLHRHQSEAIRVARTGFPYVLTTGTGSGKSLSYIVPIVDHVLRQGTGKGIRAIVVYPMNALANSQLGELDKFLGLGYPDRKGPVTFARYTGQEKPEERERILSHPPDILLTNYVMLELILTRPRDRQLVRAAQGLQFLVFDELHTYRGRQGADVAMLIRRVRDAMSAPKLQYVGTSATLSTEGELIDQQRRVAEVAGQLFGTEVRPEHVIGETLRRVTPVPDLASPDFKAALMDRVRNEGRDAPTEYAGFTADPLSAWIESTFGVTKVAGGSRLVRVRPSAIGGKLGAAAKLHELTGFSAETCATAIRAGLQASYVCAPHPETRRPPFAFRLHQFISRGDSVYASLEPEADRHLTVQGQRFVPGDRDRVLLPLVFCRECGQEYYAVRLSDDAFLVPRDLTDRSDEGGEPGYFHFSADQPWPGDDDAQLLERIPDDWIEDHPRMGVRVKKSQEENLPRQLTVAPDGRVTSDEDGLKGYFVKAPFRFCLCCGVTYNARQSSDFGKLTALGSEGRSTATSILSLSAVRHLRQSELPPTARKLLSFTDNRQDASLQAGHFNDFVEVGLLRGALFAAAEKAGPDGLRHEVLTQRVFDALKLPVEVYSSNAGVKFQAKNDTDKALRNVLGYRLYRDLKRGWRVTSPNLEQCGLLEICYPALDELCAAEEEWQSASPYLQATKPEDRKRLAKVLLDYMRRELAIKVDYLTPAYQESLVQQSSQRLIDPWAVDENESGAMEHAFVLYPRTRDEGDYRGNLYLSGRSAFAQYLGTFFGSSRRLSLDDKQQVIADLLRMLAVGGIVEAVVPKRTADDVAGYQIVADAMLWVAGNGSKPFHDPIRVRRQSSGGGRTNPFFVEFYRKTAAGLLGMAAREHTAQVPYDERIKRENDFREARLPILYCSPTMELGIDIADLNVVGLRNVPPTPANYAQRSGRAGRSGQPAIVVTYCSTGSPHDQWFFRRPHLMVAGSVSPPRLDVANEDLVRAHVQAVWLAETDLDLKRSLGDLLGLKDGNNPSLTIPESVRSQTEDPAARARARVRAERILADVREECVRAGWYGETWLDDVLNQAPRQFDAACNRWRGLYRAAMDQQARQNEVIRDAARDSRDKQQAERLRREAEQQLRLLTETEDFSQSDFYSYRYFASEGFLPGYNFPRLPLSAFIPARRTRQKEEYLSRPRFLAISEFGPRSVVYHEGSRYLINRVILSVQDDEVMTTRAKKCEVCAYLHPIPNGPGPDLCERCTTKLPREFENLLRLQNVATKRKDKINCDEEERLRLGYEIRTAVRFAERGGAPVRTNARLMDAEEQIATLTYGRAATLWRINMGWRQRTNRSQYGFVLDEERGFWETNDQDPDDQNDPMSARKRRVIPYVEDRRNCLLLEPSGTWEAGPMVSLESALKHAIQLTYQLEDNELATELLPAGDVPRVLLIYESAEGGAGVLRRLLDDPNAIATVARKALEICHFDPDTGEDRRRSSPTAEECEAACYDCLMHYANQPVHRLLDRQAIKDVLLRMSRARADTAPGGQTRADHMITLGRLAGSDLERRWLAHLDGRGLRLPTHAQHFVESCRTTPDFFYADYQTAVYIDGPPHDFPDRQKRDAELTEAMEDAGFTVVRFHHEDDWDVALTRYPHVFGRPS</sequence>
<accession>A0A5C1A9E7</accession>
<dbReference type="PROSITE" id="PS51194">
    <property type="entry name" value="HELICASE_CTER"/>
    <property type="match status" value="1"/>
</dbReference>
<dbReference type="SUPFAM" id="SSF52540">
    <property type="entry name" value="P-loop containing nucleoside triphosphate hydrolases"/>
    <property type="match status" value="1"/>
</dbReference>
<evidence type="ECO:0000256" key="2">
    <source>
        <dbReference type="ARBA" id="ARBA00022840"/>
    </source>
</evidence>
<keyword evidence="2" id="KW-0067">ATP-binding</keyword>
<evidence type="ECO:0000259" key="4">
    <source>
        <dbReference type="PROSITE" id="PS51192"/>
    </source>
</evidence>
<dbReference type="SUPFAM" id="SSF52980">
    <property type="entry name" value="Restriction endonuclease-like"/>
    <property type="match status" value="1"/>
</dbReference>
<dbReference type="CDD" id="cd17923">
    <property type="entry name" value="DEXHc_Hrq1-like"/>
    <property type="match status" value="1"/>
</dbReference>
<dbReference type="OrthoDB" id="9774462at2"/>
<evidence type="ECO:0000256" key="3">
    <source>
        <dbReference type="SAM" id="Coils"/>
    </source>
</evidence>
<keyword evidence="7" id="KW-1185">Reference proteome</keyword>
<organism evidence="6 7">
    <name type="scientific">Limnoglobus roseus</name>
    <dbReference type="NCBI Taxonomy" id="2598579"/>
    <lineage>
        <taxon>Bacteria</taxon>
        <taxon>Pseudomonadati</taxon>
        <taxon>Planctomycetota</taxon>
        <taxon>Planctomycetia</taxon>
        <taxon>Gemmatales</taxon>
        <taxon>Gemmataceae</taxon>
        <taxon>Limnoglobus</taxon>
    </lineage>
</organism>
<dbReference type="SMART" id="SM00487">
    <property type="entry name" value="DEXDc"/>
    <property type="match status" value="1"/>
</dbReference>
<evidence type="ECO:0000259" key="5">
    <source>
        <dbReference type="PROSITE" id="PS51194"/>
    </source>
</evidence>
<feature type="domain" description="Helicase ATP-binding" evidence="4">
    <location>
        <begin position="100"/>
        <end position="287"/>
    </location>
</feature>
<dbReference type="KEGG" id="lrs:PX52LOC_01721"/>
<dbReference type="InterPro" id="IPR027417">
    <property type="entry name" value="P-loop_NTPase"/>
</dbReference>
<dbReference type="InterPro" id="IPR001650">
    <property type="entry name" value="Helicase_C-like"/>
</dbReference>
<dbReference type="GO" id="GO:0005524">
    <property type="term" value="F:ATP binding"/>
    <property type="evidence" value="ECO:0007669"/>
    <property type="project" value="UniProtKB-KW"/>
</dbReference>
<keyword evidence="3" id="KW-0175">Coiled coil</keyword>
<dbReference type="GO" id="GO:0003677">
    <property type="term" value="F:DNA binding"/>
    <property type="evidence" value="ECO:0007669"/>
    <property type="project" value="TreeGrafter"/>
</dbReference>
<evidence type="ECO:0008006" key="8">
    <source>
        <dbReference type="Google" id="ProtNLM"/>
    </source>
</evidence>
<dbReference type="PROSITE" id="PS51192">
    <property type="entry name" value="HELICASE_ATP_BIND_1"/>
    <property type="match status" value="1"/>
</dbReference>
<name>A0A5C1A9E7_9BACT</name>
<dbReference type="SMART" id="SM00490">
    <property type="entry name" value="HELICc"/>
    <property type="match status" value="1"/>
</dbReference>
<dbReference type="GO" id="GO:0016887">
    <property type="term" value="F:ATP hydrolysis activity"/>
    <property type="evidence" value="ECO:0007669"/>
    <property type="project" value="TreeGrafter"/>
</dbReference>
<dbReference type="EMBL" id="CP042425">
    <property type="protein sequence ID" value="QEL14823.1"/>
    <property type="molecule type" value="Genomic_DNA"/>
</dbReference>
<evidence type="ECO:0000256" key="1">
    <source>
        <dbReference type="ARBA" id="ARBA00022741"/>
    </source>
</evidence>
<dbReference type="PANTHER" id="PTHR47962:SF5">
    <property type="entry name" value="ATP-DEPENDENT HELICASE LHR-RELATED"/>
    <property type="match status" value="1"/>
</dbReference>
<dbReference type="Proteomes" id="UP000324974">
    <property type="component" value="Chromosome"/>
</dbReference>
<dbReference type="Gene3D" id="3.40.50.300">
    <property type="entry name" value="P-loop containing nucleotide triphosphate hydrolases"/>
    <property type="match status" value="2"/>
</dbReference>
<dbReference type="PANTHER" id="PTHR47962">
    <property type="entry name" value="ATP-DEPENDENT HELICASE LHR-RELATED-RELATED"/>
    <property type="match status" value="1"/>
</dbReference>
<evidence type="ECO:0000313" key="6">
    <source>
        <dbReference type="EMBL" id="QEL14823.1"/>
    </source>
</evidence>
<gene>
    <name evidence="6" type="ORF">PX52LOC_01721</name>
</gene>
<feature type="coiled-coil region" evidence="3">
    <location>
        <begin position="1185"/>
        <end position="1212"/>
    </location>
</feature>
<dbReference type="InterPro" id="IPR011545">
    <property type="entry name" value="DEAD/DEAH_box_helicase_dom"/>
</dbReference>
<feature type="domain" description="Helicase C-terminal" evidence="5">
    <location>
        <begin position="915"/>
        <end position="1067"/>
    </location>
</feature>
<dbReference type="InterPro" id="IPR018973">
    <property type="entry name" value="MZB"/>
</dbReference>
<dbReference type="InterPro" id="IPR014001">
    <property type="entry name" value="Helicase_ATP-bd"/>
</dbReference>
<dbReference type="Pfam" id="PF09369">
    <property type="entry name" value="MZB"/>
    <property type="match status" value="1"/>
</dbReference>
<proteinExistence type="predicted"/>
<keyword evidence="1" id="KW-0547">Nucleotide-binding</keyword>
<reference evidence="7" key="1">
    <citation type="submission" date="2019-08" db="EMBL/GenBank/DDBJ databases">
        <title>Limnoglobus roseus gen. nov., sp. nov., a novel freshwater planctomycete with a giant genome from the family Gemmataceae.</title>
        <authorList>
            <person name="Kulichevskaya I.S."/>
            <person name="Naumoff D.G."/>
            <person name="Miroshnikov K."/>
            <person name="Ivanova A."/>
            <person name="Philippov D.A."/>
            <person name="Hakobyan A."/>
            <person name="Rijpstra I.C."/>
            <person name="Sinninghe Damste J.S."/>
            <person name="Liesack W."/>
            <person name="Dedysh S.N."/>
        </authorList>
    </citation>
    <scope>NUCLEOTIDE SEQUENCE [LARGE SCALE GENOMIC DNA]</scope>
    <source>
        <strain evidence="7">PX52</strain>
    </source>
</reference>
<evidence type="ECO:0000313" key="7">
    <source>
        <dbReference type="Proteomes" id="UP000324974"/>
    </source>
</evidence>
<dbReference type="Pfam" id="PF00270">
    <property type="entry name" value="DEAD"/>
    <property type="match status" value="1"/>
</dbReference>
<dbReference type="Pfam" id="PF00271">
    <property type="entry name" value="Helicase_C"/>
    <property type="match status" value="1"/>
</dbReference>
<protein>
    <recommendedName>
        <fullName evidence="8">DEAD/DEAH box helicase</fullName>
    </recommendedName>
</protein>